<dbReference type="EMBL" id="UINC01011428">
    <property type="protein sequence ID" value="SVA50452.1"/>
    <property type="molecule type" value="Genomic_DNA"/>
</dbReference>
<name>A0A381WDC4_9ZZZZ</name>
<sequence>MDQQDLKLMWKFVRCTLMAIGRLDI</sequence>
<proteinExistence type="predicted"/>
<evidence type="ECO:0000313" key="1">
    <source>
        <dbReference type="EMBL" id="SVA50452.1"/>
    </source>
</evidence>
<organism evidence="1">
    <name type="scientific">marine metagenome</name>
    <dbReference type="NCBI Taxonomy" id="408172"/>
    <lineage>
        <taxon>unclassified sequences</taxon>
        <taxon>metagenomes</taxon>
        <taxon>ecological metagenomes</taxon>
    </lineage>
</organism>
<accession>A0A381WDC4</accession>
<gene>
    <name evidence="1" type="ORF">METZ01_LOCUS103306</name>
</gene>
<dbReference type="AlphaFoldDB" id="A0A381WDC4"/>
<protein>
    <submittedName>
        <fullName evidence="1">Uncharacterized protein</fullName>
    </submittedName>
</protein>
<reference evidence="1" key="1">
    <citation type="submission" date="2018-05" db="EMBL/GenBank/DDBJ databases">
        <authorList>
            <person name="Lanie J.A."/>
            <person name="Ng W.-L."/>
            <person name="Kazmierczak K.M."/>
            <person name="Andrzejewski T.M."/>
            <person name="Davidsen T.M."/>
            <person name="Wayne K.J."/>
            <person name="Tettelin H."/>
            <person name="Glass J.I."/>
            <person name="Rusch D."/>
            <person name="Podicherti R."/>
            <person name="Tsui H.-C.T."/>
            <person name="Winkler M.E."/>
        </authorList>
    </citation>
    <scope>NUCLEOTIDE SEQUENCE</scope>
</reference>